<proteinExistence type="predicted"/>
<dbReference type="PROSITE" id="PS50011">
    <property type="entry name" value="PROTEIN_KINASE_DOM"/>
    <property type="match status" value="1"/>
</dbReference>
<keyword evidence="1" id="KW-0723">Serine/threonine-protein kinase</keyword>
<keyword evidence="3" id="KW-0547">Nucleotide-binding</keyword>
<evidence type="ECO:0000256" key="4">
    <source>
        <dbReference type="ARBA" id="ARBA00022777"/>
    </source>
</evidence>
<reference evidence="8 9" key="1">
    <citation type="submission" date="2024-10" db="EMBL/GenBank/DDBJ databases">
        <title>Updated reference genomes for cyclostephanoid diatoms.</title>
        <authorList>
            <person name="Roberts W.R."/>
            <person name="Alverson A.J."/>
        </authorList>
    </citation>
    <scope>NUCLEOTIDE SEQUENCE [LARGE SCALE GENOMIC DNA]</scope>
    <source>
        <strain evidence="8 9">AJA010-31</strain>
    </source>
</reference>
<comment type="caution">
    <text evidence="8">The sequence shown here is derived from an EMBL/GenBank/DDBJ whole genome shotgun (WGS) entry which is preliminary data.</text>
</comment>
<evidence type="ECO:0000259" key="7">
    <source>
        <dbReference type="PROSITE" id="PS50011"/>
    </source>
</evidence>
<keyword evidence="6" id="KW-0812">Transmembrane</keyword>
<evidence type="ECO:0000256" key="1">
    <source>
        <dbReference type="ARBA" id="ARBA00022527"/>
    </source>
</evidence>
<feature type="transmembrane region" description="Helical" evidence="6">
    <location>
        <begin position="73"/>
        <end position="94"/>
    </location>
</feature>
<dbReference type="Gene3D" id="1.10.510.10">
    <property type="entry name" value="Transferase(Phosphotransferase) domain 1"/>
    <property type="match status" value="1"/>
</dbReference>
<dbReference type="PANTHER" id="PTHR24345:SF91">
    <property type="entry name" value="SERINE_THREONINE-PROTEIN KINASE PLK4"/>
    <property type="match status" value="1"/>
</dbReference>
<dbReference type="SUPFAM" id="SSF56112">
    <property type="entry name" value="Protein kinase-like (PK-like)"/>
    <property type="match status" value="1"/>
</dbReference>
<protein>
    <recommendedName>
        <fullName evidence="7">Protein kinase domain-containing protein</fullName>
    </recommendedName>
</protein>
<dbReference type="GO" id="GO:0004674">
    <property type="term" value="F:protein serine/threonine kinase activity"/>
    <property type="evidence" value="ECO:0007669"/>
    <property type="project" value="UniProtKB-KW"/>
</dbReference>
<keyword evidence="4" id="KW-0418">Kinase</keyword>
<feature type="domain" description="Protein kinase" evidence="7">
    <location>
        <begin position="129"/>
        <end position="453"/>
    </location>
</feature>
<dbReference type="AlphaFoldDB" id="A0ABD3NEI2"/>
<dbReference type="EMBL" id="JALLPJ020001192">
    <property type="protein sequence ID" value="KAL3774459.1"/>
    <property type="molecule type" value="Genomic_DNA"/>
</dbReference>
<evidence type="ECO:0000256" key="6">
    <source>
        <dbReference type="SAM" id="Phobius"/>
    </source>
</evidence>
<keyword evidence="9" id="KW-1185">Reference proteome</keyword>
<keyword evidence="6" id="KW-0472">Membrane</keyword>
<sequence length="456" mass="51558">MSNYKRCNDEVNNDVPPLILEKSTELCSLADAKFARVTYDEVESSGPAAAPLGFPAPRGKRIFIILMFQKRHCAVIVIYCTLTLTFSGVIYGTVNRSRIIRGSCRSASSTSKWSSESILLLPDRNEHGYKLGITLRQTLCGYVLKCETVTKASATEKTYVEEDLLMQKNESNLWVQSGECVAIKIDRRQSMKRLHDKNSTVTNPENPWKEVAALQLMKNEHPNVIKLLGAFIDEECLYEVMPYCSGGTLNEYVRHHQNGISETEARHIFVQIILGLYHIHSHGICHHDISADNVMIDGNDLKCVLIDFGMCLRVPHSYPDDSGATDDTTDESMGTTRRLIHSHNHCGKLRYMAPEVYSKKYAFDGLAADIWSAGVVLFNLITGRQPFERPDINDPGFFDLVDETFYWDKEAVNPMMSWGREVSSELVDILMIMLKSDPRVRATLSQIMKHGWLSIH</sequence>
<evidence type="ECO:0000256" key="5">
    <source>
        <dbReference type="ARBA" id="ARBA00022840"/>
    </source>
</evidence>
<keyword evidence="6" id="KW-1133">Transmembrane helix</keyword>
<dbReference type="Proteomes" id="UP001530400">
    <property type="component" value="Unassembled WGS sequence"/>
</dbReference>
<dbReference type="PROSITE" id="PS00109">
    <property type="entry name" value="PROTEIN_KINASE_TYR"/>
    <property type="match status" value="1"/>
</dbReference>
<dbReference type="Pfam" id="PF00069">
    <property type="entry name" value="Pkinase"/>
    <property type="match status" value="1"/>
</dbReference>
<keyword evidence="5" id="KW-0067">ATP-binding</keyword>
<evidence type="ECO:0000256" key="2">
    <source>
        <dbReference type="ARBA" id="ARBA00022679"/>
    </source>
</evidence>
<organism evidence="8 9">
    <name type="scientific">Cyclotella atomus</name>
    <dbReference type="NCBI Taxonomy" id="382360"/>
    <lineage>
        <taxon>Eukaryota</taxon>
        <taxon>Sar</taxon>
        <taxon>Stramenopiles</taxon>
        <taxon>Ochrophyta</taxon>
        <taxon>Bacillariophyta</taxon>
        <taxon>Coscinodiscophyceae</taxon>
        <taxon>Thalassiosirophycidae</taxon>
        <taxon>Stephanodiscales</taxon>
        <taxon>Stephanodiscaceae</taxon>
        <taxon>Cyclotella</taxon>
    </lineage>
</organism>
<evidence type="ECO:0000313" key="9">
    <source>
        <dbReference type="Proteomes" id="UP001530400"/>
    </source>
</evidence>
<gene>
    <name evidence="8" type="ORF">ACHAWO_007608</name>
</gene>
<accession>A0ABD3NEI2</accession>
<dbReference type="InterPro" id="IPR011009">
    <property type="entry name" value="Kinase-like_dom_sf"/>
</dbReference>
<dbReference type="InterPro" id="IPR008266">
    <property type="entry name" value="Tyr_kinase_AS"/>
</dbReference>
<dbReference type="GO" id="GO:0005524">
    <property type="term" value="F:ATP binding"/>
    <property type="evidence" value="ECO:0007669"/>
    <property type="project" value="UniProtKB-KW"/>
</dbReference>
<dbReference type="PANTHER" id="PTHR24345">
    <property type="entry name" value="SERINE/THREONINE-PROTEIN KINASE PLK"/>
    <property type="match status" value="1"/>
</dbReference>
<evidence type="ECO:0000256" key="3">
    <source>
        <dbReference type="ARBA" id="ARBA00022741"/>
    </source>
</evidence>
<keyword evidence="2" id="KW-0808">Transferase</keyword>
<dbReference type="InterPro" id="IPR000719">
    <property type="entry name" value="Prot_kinase_dom"/>
</dbReference>
<evidence type="ECO:0000313" key="8">
    <source>
        <dbReference type="EMBL" id="KAL3774459.1"/>
    </source>
</evidence>
<name>A0ABD3NEI2_9STRA</name>